<proteinExistence type="inferred from homology"/>
<evidence type="ECO:0000256" key="4">
    <source>
        <dbReference type="ARBA" id="ARBA00023004"/>
    </source>
</evidence>
<dbReference type="KEGG" id="alim:106522809"/>
<feature type="domain" description="Fe2OG dioxygenase" evidence="6">
    <location>
        <begin position="171"/>
        <end position="274"/>
    </location>
</feature>
<keyword evidence="7" id="KW-1185">Reference proteome</keyword>
<dbReference type="InterPro" id="IPR044861">
    <property type="entry name" value="IPNS-like_FE2OG_OXY"/>
</dbReference>
<evidence type="ECO:0000256" key="3">
    <source>
        <dbReference type="ARBA" id="ARBA00023002"/>
    </source>
</evidence>
<dbReference type="InterPro" id="IPR026992">
    <property type="entry name" value="DIOX_N"/>
</dbReference>
<evidence type="ECO:0000256" key="1">
    <source>
        <dbReference type="ARBA" id="ARBA00008056"/>
    </source>
</evidence>
<dbReference type="STRING" id="52670.A0A2I4BUL6"/>
<evidence type="ECO:0000259" key="6">
    <source>
        <dbReference type="PROSITE" id="PS51471"/>
    </source>
</evidence>
<keyword evidence="3 5" id="KW-0560">Oxidoreductase</keyword>
<protein>
    <submittedName>
        <fullName evidence="8">UPF0676 protein C1494.01</fullName>
    </submittedName>
</protein>
<dbReference type="Gene3D" id="2.60.120.330">
    <property type="entry name" value="B-lactam Antibiotic, Isopenicillin N Synthase, Chain"/>
    <property type="match status" value="1"/>
</dbReference>
<sequence length="307" mass="34749">MSIPVVDFRAYSLTEKDVTEEQLHELAAQLKKAFVEIGFVLLMNTGISQEEVDQILDISSKFFLQPDELKKPFIRQSFPNNLNHGWVPVETEKLSPNRPADLKESFNTASFHPDIKWPTSDALKCFREIHTSFYQRCKELSMRVLRVMALSLGLDPDVFVRAHLLIGTDENATTMRSLYYPPVKTVKENQIRCSEHSDYGTITLVFQGSDGLEVLTRSGNYIPATNVPGSVLINIADLMQRWTADRFISASHRVLLPPTGDPRTRQSVAFFVHPDDEVLITCCDGSNKYPPITAGDYVAQKFNQSYD</sequence>
<dbReference type="Pfam" id="PF14226">
    <property type="entry name" value="DIOX_N"/>
    <property type="match status" value="1"/>
</dbReference>
<evidence type="ECO:0000256" key="5">
    <source>
        <dbReference type="RuleBase" id="RU003682"/>
    </source>
</evidence>
<dbReference type="Proteomes" id="UP000192220">
    <property type="component" value="Unplaced"/>
</dbReference>
<dbReference type="GO" id="GO:0016491">
    <property type="term" value="F:oxidoreductase activity"/>
    <property type="evidence" value="ECO:0007669"/>
    <property type="project" value="UniProtKB-KW"/>
</dbReference>
<dbReference type="AlphaFoldDB" id="A0A2I4BUL6"/>
<dbReference type="PROSITE" id="PS51471">
    <property type="entry name" value="FE2OG_OXY"/>
    <property type="match status" value="1"/>
</dbReference>
<dbReference type="SUPFAM" id="SSF51197">
    <property type="entry name" value="Clavaminate synthase-like"/>
    <property type="match status" value="1"/>
</dbReference>
<evidence type="ECO:0000256" key="2">
    <source>
        <dbReference type="ARBA" id="ARBA00022723"/>
    </source>
</evidence>
<accession>A0A2I4BUL6</accession>
<dbReference type="InParanoid" id="A0A2I4BUL6"/>
<name>A0A2I4BUL6_AUSLI</name>
<dbReference type="Pfam" id="PF03171">
    <property type="entry name" value="2OG-FeII_Oxy"/>
    <property type="match status" value="1"/>
</dbReference>
<keyword evidence="2 5" id="KW-0479">Metal-binding</keyword>
<dbReference type="InterPro" id="IPR005123">
    <property type="entry name" value="Oxoglu/Fe-dep_dioxygenase_dom"/>
</dbReference>
<dbReference type="RefSeq" id="XP_013871440.1">
    <property type="nucleotide sequence ID" value="XM_014015986.1"/>
</dbReference>
<keyword evidence="4 5" id="KW-0408">Iron</keyword>
<dbReference type="PANTHER" id="PTHR10209:SF881">
    <property type="entry name" value="FI07970P-RELATED"/>
    <property type="match status" value="1"/>
</dbReference>
<evidence type="ECO:0000313" key="7">
    <source>
        <dbReference type="Proteomes" id="UP000192220"/>
    </source>
</evidence>
<dbReference type="GO" id="GO:0046872">
    <property type="term" value="F:metal ion binding"/>
    <property type="evidence" value="ECO:0007669"/>
    <property type="project" value="UniProtKB-KW"/>
</dbReference>
<organism evidence="7 8">
    <name type="scientific">Austrofundulus limnaeus</name>
    <name type="common">Annual killifish</name>
    <dbReference type="NCBI Taxonomy" id="52670"/>
    <lineage>
        <taxon>Eukaryota</taxon>
        <taxon>Metazoa</taxon>
        <taxon>Chordata</taxon>
        <taxon>Craniata</taxon>
        <taxon>Vertebrata</taxon>
        <taxon>Euteleostomi</taxon>
        <taxon>Actinopterygii</taxon>
        <taxon>Neopterygii</taxon>
        <taxon>Teleostei</taxon>
        <taxon>Neoteleostei</taxon>
        <taxon>Acanthomorphata</taxon>
        <taxon>Ovalentaria</taxon>
        <taxon>Atherinomorphae</taxon>
        <taxon>Cyprinodontiformes</taxon>
        <taxon>Rivulidae</taxon>
        <taxon>Austrofundulus</taxon>
    </lineage>
</organism>
<gene>
    <name evidence="8" type="primary">si:dkey-10o6.2</name>
</gene>
<reference evidence="8" key="1">
    <citation type="submission" date="2025-08" db="UniProtKB">
        <authorList>
            <consortium name="RefSeq"/>
        </authorList>
    </citation>
    <scope>IDENTIFICATION</scope>
    <source>
        <strain evidence="8">Quisiro</strain>
        <tissue evidence="8">Liver</tissue>
    </source>
</reference>
<evidence type="ECO:0000313" key="8">
    <source>
        <dbReference type="RefSeq" id="XP_013871440.1"/>
    </source>
</evidence>
<dbReference type="OrthoDB" id="288590at2759"/>
<dbReference type="InterPro" id="IPR027443">
    <property type="entry name" value="IPNS-like_sf"/>
</dbReference>
<dbReference type="PANTHER" id="PTHR10209">
    <property type="entry name" value="OXIDOREDUCTASE, 2OG-FE II OXYGENASE FAMILY PROTEIN"/>
    <property type="match status" value="1"/>
</dbReference>
<dbReference type="FunFam" id="2.60.120.330:FF:000038">
    <property type="entry name" value="Si:dkey-10o6.2"/>
    <property type="match status" value="1"/>
</dbReference>
<comment type="similarity">
    <text evidence="1 5">Belongs to the iron/ascorbate-dependent oxidoreductase family.</text>
</comment>